<evidence type="ECO:0000259" key="6">
    <source>
        <dbReference type="PROSITE" id="PS51720"/>
    </source>
</evidence>
<dbReference type="Pfam" id="PF13765">
    <property type="entry name" value="PRY"/>
    <property type="match status" value="1"/>
</dbReference>
<evidence type="ECO:0000256" key="1">
    <source>
        <dbReference type="ARBA" id="ARBA00008535"/>
    </source>
</evidence>
<evidence type="ECO:0000313" key="8">
    <source>
        <dbReference type="Proteomes" id="UP001187343"/>
    </source>
</evidence>
<organism evidence="7 8">
    <name type="scientific">Cirrhinus molitorella</name>
    <name type="common">mud carp</name>
    <dbReference type="NCBI Taxonomy" id="172907"/>
    <lineage>
        <taxon>Eukaryota</taxon>
        <taxon>Metazoa</taxon>
        <taxon>Chordata</taxon>
        <taxon>Craniata</taxon>
        <taxon>Vertebrata</taxon>
        <taxon>Euteleostomi</taxon>
        <taxon>Actinopterygii</taxon>
        <taxon>Neopterygii</taxon>
        <taxon>Teleostei</taxon>
        <taxon>Ostariophysi</taxon>
        <taxon>Cypriniformes</taxon>
        <taxon>Cyprinidae</taxon>
        <taxon>Labeoninae</taxon>
        <taxon>Labeonini</taxon>
        <taxon>Cirrhinus</taxon>
    </lineage>
</organism>
<dbReference type="Pfam" id="PF04548">
    <property type="entry name" value="AIG1"/>
    <property type="match status" value="1"/>
</dbReference>
<evidence type="ECO:0000256" key="3">
    <source>
        <dbReference type="SAM" id="Coils"/>
    </source>
</evidence>
<dbReference type="SUPFAM" id="SSF49899">
    <property type="entry name" value="Concanavalin A-like lectins/glucanases"/>
    <property type="match status" value="1"/>
</dbReference>
<reference evidence="7" key="1">
    <citation type="submission" date="2023-08" db="EMBL/GenBank/DDBJ databases">
        <title>Chromosome-level Genome Assembly of mud carp (Cirrhinus molitorella).</title>
        <authorList>
            <person name="Liu H."/>
        </authorList>
    </citation>
    <scope>NUCLEOTIDE SEQUENCE</scope>
    <source>
        <strain evidence="7">Prfri</strain>
        <tissue evidence="7">Muscle</tissue>
    </source>
</reference>
<dbReference type="CDD" id="cd13733">
    <property type="entry name" value="SPRY_PRY_C-I_1"/>
    <property type="match status" value="1"/>
</dbReference>
<dbReference type="AlphaFoldDB" id="A0AA88QKN5"/>
<dbReference type="InterPro" id="IPR027417">
    <property type="entry name" value="P-loop_NTPase"/>
</dbReference>
<evidence type="ECO:0000256" key="2">
    <source>
        <dbReference type="ARBA" id="ARBA00022741"/>
    </source>
</evidence>
<feature type="coiled-coil region" evidence="3">
    <location>
        <begin position="466"/>
        <end position="504"/>
    </location>
</feature>
<name>A0AA88QKN5_9TELE</name>
<dbReference type="EMBL" id="JAUYZG010000001">
    <property type="protein sequence ID" value="KAK2916769.1"/>
    <property type="molecule type" value="Genomic_DNA"/>
</dbReference>
<keyword evidence="3" id="KW-0175">Coiled coil</keyword>
<keyword evidence="8" id="KW-1185">Reference proteome</keyword>
<feature type="region of interest" description="Disordered" evidence="4">
    <location>
        <begin position="1"/>
        <end position="21"/>
    </location>
</feature>
<dbReference type="InterPro" id="IPR006574">
    <property type="entry name" value="PRY"/>
</dbReference>
<dbReference type="Gene3D" id="2.60.120.920">
    <property type="match status" value="1"/>
</dbReference>
<dbReference type="PRINTS" id="PR01407">
    <property type="entry name" value="BUTYPHLNCDUF"/>
</dbReference>
<dbReference type="SMART" id="SM00449">
    <property type="entry name" value="SPRY"/>
    <property type="match status" value="1"/>
</dbReference>
<sequence length="749" mass="84920">MASVKVKTRRRLSIDSPPNMSSEPSLRMLVFGSSSRDQISLTCSVLGRDIFTTDEVNISATRKSSKVVQERNITLVNTPNLQDNDLPESILHKELRKAVCFSCPGPHAVVFVVDPFNLTSDTMDILKPMVHYFGEGVLKHTLIVLFHERDMKTLSIEDEVKKNKSFRELAEKCSQNYIFFNEEVNQIEGNQTQALLTKVDEMVLEHGMFSNMEFKEAEKRIQIEERFIRKSKEKEIRGMLKALENQHSGEELASEIAKYEGKIQLECREKAELVVADKLGFTGRVVDYAVAVGKGAFVGALLGFAVGFEGMAVGAAIGAGFGAWLGGDVNNSLHLLKYRDGIYHQPPVREALPVLSVGSDECPLCRRAFGARPHISVNRILADVTENYRKTRLAAKSKFFSMDELQDEPKNEGEVEQMIQERVQKIEKLQNSLKLLKSTCLREVQESQRVFSSLLSTLEKSHKLVVAAVEQKQKEAEKRVERLVKDLEKEVLELENGHSNLETLNDKERLRKSFSDIPRAMRDWSKVTLETDPCVGFTRQALVGFMDTVTTEAKRLSKAELKRLQKYSVDVNLNPRTAHAYLYVSEDRKEVRHANKRQEVPENPKRFDRVANVMSKEAFSYGRHLWEVEVGDKTDWDLGVAKQSVNRKGKFTISPANGFWMLSLRNSTQYIANTFPPTFFSLSHKPKRVSVYLDFEEGRVSFYCLDTGTHIYTFSDTFTDKLHPIFSPGRPHGEKNTAPLIISSSCCSI</sequence>
<dbReference type="InterPro" id="IPR043136">
    <property type="entry name" value="B30.2/SPRY_sf"/>
</dbReference>
<dbReference type="InterPro" id="IPR058030">
    <property type="entry name" value="TRIM8/14/16/25/29/45/65_CC"/>
</dbReference>
<dbReference type="InterPro" id="IPR003879">
    <property type="entry name" value="Butyrophylin_SPRY"/>
</dbReference>
<evidence type="ECO:0000259" key="5">
    <source>
        <dbReference type="PROSITE" id="PS50188"/>
    </source>
</evidence>
<dbReference type="PROSITE" id="PS50188">
    <property type="entry name" value="B302_SPRY"/>
    <property type="match status" value="1"/>
</dbReference>
<dbReference type="InterPro" id="IPR003877">
    <property type="entry name" value="SPRY_dom"/>
</dbReference>
<protein>
    <submittedName>
        <fullName evidence="7">Uncharacterized protein</fullName>
    </submittedName>
</protein>
<comment type="caution">
    <text evidence="7">The sequence shown here is derived from an EMBL/GenBank/DDBJ whole genome shotgun (WGS) entry which is preliminary data.</text>
</comment>
<feature type="domain" description="AIG1-type G" evidence="6">
    <location>
        <begin position="23"/>
        <end position="218"/>
    </location>
</feature>
<feature type="compositionally biased region" description="Basic residues" evidence="4">
    <location>
        <begin position="1"/>
        <end position="11"/>
    </location>
</feature>
<proteinExistence type="inferred from homology"/>
<dbReference type="InterPro" id="IPR013320">
    <property type="entry name" value="ConA-like_dom_sf"/>
</dbReference>
<dbReference type="Pfam" id="PF00622">
    <property type="entry name" value="SPRY"/>
    <property type="match status" value="1"/>
</dbReference>
<dbReference type="PROSITE" id="PS51720">
    <property type="entry name" value="G_AIG1"/>
    <property type="match status" value="1"/>
</dbReference>
<dbReference type="InterPro" id="IPR006703">
    <property type="entry name" value="G_AIG1"/>
</dbReference>
<dbReference type="Proteomes" id="UP001187343">
    <property type="component" value="Unassembled WGS sequence"/>
</dbReference>
<accession>A0AA88QKN5</accession>
<dbReference type="SUPFAM" id="SSF52540">
    <property type="entry name" value="P-loop containing nucleoside triphosphate hydrolases"/>
    <property type="match status" value="1"/>
</dbReference>
<evidence type="ECO:0000313" key="7">
    <source>
        <dbReference type="EMBL" id="KAK2916769.1"/>
    </source>
</evidence>
<gene>
    <name evidence="7" type="ORF">Q8A67_001143</name>
</gene>
<keyword evidence="2" id="KW-0547">Nucleotide-binding</keyword>
<feature type="domain" description="B30.2/SPRY" evidence="5">
    <location>
        <begin position="551"/>
        <end position="745"/>
    </location>
</feature>
<dbReference type="FunFam" id="2.60.120.920:FF:000004">
    <property type="entry name" value="Butyrophilin subfamily 1 member A1"/>
    <property type="match status" value="1"/>
</dbReference>
<dbReference type="SMART" id="SM00589">
    <property type="entry name" value="PRY"/>
    <property type="match status" value="1"/>
</dbReference>
<dbReference type="Gene3D" id="3.40.50.300">
    <property type="entry name" value="P-loop containing nucleotide triphosphate hydrolases"/>
    <property type="match status" value="1"/>
</dbReference>
<dbReference type="InterPro" id="IPR001870">
    <property type="entry name" value="B30.2/SPRY"/>
</dbReference>
<dbReference type="GO" id="GO:0005525">
    <property type="term" value="F:GTP binding"/>
    <property type="evidence" value="ECO:0007669"/>
    <property type="project" value="InterPro"/>
</dbReference>
<comment type="similarity">
    <text evidence="1">Belongs to the TRAFAC class TrmE-Era-EngA-EngB-Septin-like GTPase superfamily. AIG1/Toc34/Toc159-like paraseptin GTPase family. IAN subfamily.</text>
</comment>
<evidence type="ECO:0000256" key="4">
    <source>
        <dbReference type="SAM" id="MobiDB-lite"/>
    </source>
</evidence>
<dbReference type="PANTHER" id="PTHR24103">
    <property type="entry name" value="E3 UBIQUITIN-PROTEIN LIGASE TRIM"/>
    <property type="match status" value="1"/>
</dbReference>
<dbReference type="Pfam" id="PF25600">
    <property type="entry name" value="TRIM_CC"/>
    <property type="match status" value="1"/>
</dbReference>
<dbReference type="InterPro" id="IPR050143">
    <property type="entry name" value="TRIM/RBCC"/>
</dbReference>